<feature type="domain" description="Glucosyltransferase 3-like N-terminal" evidence="2">
    <location>
        <begin position="3"/>
        <end position="149"/>
    </location>
</feature>
<evidence type="ECO:0000313" key="4">
    <source>
        <dbReference type="EMBL" id="SBV93334.1"/>
    </source>
</evidence>
<dbReference type="PIRSF" id="PIRSF007023">
    <property type="entry name" value="UDP-Galf_transf"/>
    <property type="match status" value="1"/>
</dbReference>
<proteinExistence type="predicted"/>
<dbReference type="InterPro" id="IPR058592">
    <property type="entry name" value="Gtf3_C"/>
</dbReference>
<organism evidence="4">
    <name type="scientific">uncultured Dysgonomonas sp</name>
    <dbReference type="NCBI Taxonomy" id="206096"/>
    <lineage>
        <taxon>Bacteria</taxon>
        <taxon>Pseudomonadati</taxon>
        <taxon>Bacteroidota</taxon>
        <taxon>Bacteroidia</taxon>
        <taxon>Bacteroidales</taxon>
        <taxon>Dysgonomonadaceae</taxon>
        <taxon>Dysgonomonas</taxon>
        <taxon>environmental samples</taxon>
    </lineage>
</organism>
<dbReference type="InterPro" id="IPR058591">
    <property type="entry name" value="Gtf3_N"/>
</dbReference>
<evidence type="ECO:0000259" key="3">
    <source>
        <dbReference type="Pfam" id="PF26337"/>
    </source>
</evidence>
<feature type="domain" description="Glucosyltransferase 3-like C-terminal" evidence="3">
    <location>
        <begin position="172"/>
        <end position="339"/>
    </location>
</feature>
<gene>
    <name evidence="4" type="ORF">KL86DYS2_10523</name>
</gene>
<dbReference type="SUPFAM" id="SSF53756">
    <property type="entry name" value="UDP-Glycosyltransferase/glycogen phosphorylase"/>
    <property type="match status" value="1"/>
</dbReference>
<dbReference type="Pfam" id="PF26337">
    <property type="entry name" value="Gtf3_C"/>
    <property type="match status" value="1"/>
</dbReference>
<evidence type="ECO:0000256" key="1">
    <source>
        <dbReference type="ARBA" id="ARBA00022679"/>
    </source>
</evidence>
<evidence type="ECO:0000259" key="2">
    <source>
        <dbReference type="Pfam" id="PF26334"/>
    </source>
</evidence>
<dbReference type="RefSeq" id="WP_291031087.1">
    <property type="nucleotide sequence ID" value="NZ_CALESN010000055.1"/>
</dbReference>
<keyword evidence="1" id="KW-0808">Transferase</keyword>
<protein>
    <recommendedName>
        <fullName evidence="5">Galactofuranosyltransferase</fullName>
    </recommendedName>
</protein>
<dbReference type="Pfam" id="PF26334">
    <property type="entry name" value="Gtf3_N"/>
    <property type="match status" value="1"/>
</dbReference>
<accession>A0A212J1V3</accession>
<evidence type="ECO:0008006" key="5">
    <source>
        <dbReference type="Google" id="ProtNLM"/>
    </source>
</evidence>
<sequence>MKKVFISRNYKGIESAGGKAKTDVELILQGIGFKNIGWKQSSSNNKIIDFVLNITGILKAVIRMPSKGILFLQYPMKKYYAFICGVAHLKNTKIITLIHDLGTFRRQKLTVDKEITLLNNSDYIIALNKSMAKWLEENNYKGQTVTLDIWDYLSKYKNTSSFRSNDDQNYVVNYAGGLSRRKNLFLYEFSKHVDSFIFNLYGTGFEPTEQELKNPYFVYKGFVQSDDLISSITGDFGLVWDGDSIDTCSGSFGSYLQFNNPHKVSLYIRCHLPVIIWNQAAMAPFVLEHGVGFSINSLSEIKPRLLSLTKEEYNEMKRNTIKLSLQIESGYYIKQAMNKIKFDEK</sequence>
<dbReference type="AlphaFoldDB" id="A0A212J1V3"/>
<dbReference type="EMBL" id="FLUL01000001">
    <property type="protein sequence ID" value="SBV93334.1"/>
    <property type="molecule type" value="Genomic_DNA"/>
</dbReference>
<reference evidence="4" key="1">
    <citation type="submission" date="2016-04" db="EMBL/GenBank/DDBJ databases">
        <authorList>
            <person name="Evans L.H."/>
            <person name="Alamgir A."/>
            <person name="Owens N."/>
            <person name="Weber N.D."/>
            <person name="Virtaneva K."/>
            <person name="Barbian K."/>
            <person name="Babar A."/>
            <person name="Rosenke K."/>
        </authorList>
    </citation>
    <scope>NUCLEOTIDE SEQUENCE</scope>
    <source>
        <strain evidence="4">86-2</strain>
    </source>
</reference>
<dbReference type="Gene3D" id="3.40.50.2000">
    <property type="entry name" value="Glycogen Phosphorylase B"/>
    <property type="match status" value="2"/>
</dbReference>
<name>A0A212J1V3_9BACT</name>